<dbReference type="InterPro" id="IPR036388">
    <property type="entry name" value="WH-like_DNA-bd_sf"/>
</dbReference>
<dbReference type="InterPro" id="IPR014284">
    <property type="entry name" value="RNA_pol_sigma-70_dom"/>
</dbReference>
<dbReference type="PANTHER" id="PTHR44129">
    <property type="entry name" value="WD REPEAT-CONTAINING PROTEIN POP1"/>
    <property type="match status" value="1"/>
</dbReference>
<dbReference type="Pfam" id="PF08281">
    <property type="entry name" value="Sigma70_r4_2"/>
    <property type="match status" value="1"/>
</dbReference>
<evidence type="ECO:0000256" key="3">
    <source>
        <dbReference type="PROSITE-ProRule" id="PRU00221"/>
    </source>
</evidence>
<dbReference type="InterPro" id="IPR015943">
    <property type="entry name" value="WD40/YVTN_repeat-like_dom_sf"/>
</dbReference>
<dbReference type="GO" id="GO:0003677">
    <property type="term" value="F:DNA binding"/>
    <property type="evidence" value="ECO:0007669"/>
    <property type="project" value="InterPro"/>
</dbReference>
<dbReference type="InterPro" id="IPR050349">
    <property type="entry name" value="WD_LIS1/nudF_dynein_reg"/>
</dbReference>
<proteinExistence type="predicted"/>
<feature type="transmembrane region" description="Helical" evidence="5">
    <location>
        <begin position="271"/>
        <end position="292"/>
    </location>
</feature>
<dbReference type="InterPro" id="IPR019775">
    <property type="entry name" value="WD40_repeat_CS"/>
</dbReference>
<feature type="region of interest" description="Disordered" evidence="4">
    <location>
        <begin position="112"/>
        <end position="134"/>
    </location>
</feature>
<dbReference type="EMBL" id="CP053452">
    <property type="protein sequence ID" value="QJW95820.1"/>
    <property type="molecule type" value="Genomic_DNA"/>
</dbReference>
<organism evidence="8 9">
    <name type="scientific">Frigoriglobus tundricola</name>
    <dbReference type="NCBI Taxonomy" id="2774151"/>
    <lineage>
        <taxon>Bacteria</taxon>
        <taxon>Pseudomonadati</taxon>
        <taxon>Planctomycetota</taxon>
        <taxon>Planctomycetia</taxon>
        <taxon>Gemmatales</taxon>
        <taxon>Gemmataceae</taxon>
        <taxon>Frigoriglobus</taxon>
    </lineage>
</organism>
<dbReference type="InterPro" id="IPR013325">
    <property type="entry name" value="RNA_pol_sigma_r2"/>
</dbReference>
<keyword evidence="1 3" id="KW-0853">WD repeat</keyword>
<dbReference type="PROSITE" id="PS50082">
    <property type="entry name" value="WD_REPEATS_2"/>
    <property type="match status" value="4"/>
</dbReference>
<dbReference type="SUPFAM" id="SSF88659">
    <property type="entry name" value="Sigma3 and sigma4 domains of RNA polymerase sigma factors"/>
    <property type="match status" value="1"/>
</dbReference>
<evidence type="ECO:0000256" key="2">
    <source>
        <dbReference type="ARBA" id="ARBA00022737"/>
    </source>
</evidence>
<evidence type="ECO:0000313" key="8">
    <source>
        <dbReference type="EMBL" id="QJW95820.1"/>
    </source>
</evidence>
<dbReference type="CDD" id="cd00200">
    <property type="entry name" value="WD40"/>
    <property type="match status" value="1"/>
</dbReference>
<dbReference type="InterPro" id="IPR013249">
    <property type="entry name" value="RNA_pol_sigma70_r4_t2"/>
</dbReference>
<dbReference type="Gene3D" id="2.130.10.10">
    <property type="entry name" value="YVTN repeat-like/Quinoprotein amine dehydrogenase"/>
    <property type="match status" value="3"/>
</dbReference>
<name>A0A6M5YQX2_9BACT</name>
<feature type="repeat" description="WD" evidence="3">
    <location>
        <begin position="380"/>
        <end position="421"/>
    </location>
</feature>
<dbReference type="Pfam" id="PF00400">
    <property type="entry name" value="WD40"/>
    <property type="match status" value="7"/>
</dbReference>
<dbReference type="Pfam" id="PF04542">
    <property type="entry name" value="Sigma70_r2"/>
    <property type="match status" value="1"/>
</dbReference>
<dbReference type="CDD" id="cd06171">
    <property type="entry name" value="Sigma70_r4"/>
    <property type="match status" value="1"/>
</dbReference>
<evidence type="ECO:0000259" key="7">
    <source>
        <dbReference type="Pfam" id="PF08281"/>
    </source>
</evidence>
<dbReference type="NCBIfam" id="TIGR02937">
    <property type="entry name" value="sigma70-ECF"/>
    <property type="match status" value="1"/>
</dbReference>
<dbReference type="AlphaFoldDB" id="A0A6M5YQX2"/>
<sequence length="632" mass="65694">MIRKHIQNLRTALLIPDGVEATDEQLLADLFRDPAGPAFALAVRRHGGMVWGVCRRILRNYHDAEQAFQATFLALFERVRARAAVAQLGGWLHEVARCIAKNLSREVWRRTERDRRAGEHAAPGSTSRSGGGLEPLLDTELRGLLDDELSRLPDRYRVVLLLCDLDGATRSEAARRLGVREGTVAGRLTRGRALLAKRLARRGVTAPTVTLAVGIAPQGASASAPTSLVGSTVRAVRRGAAGRTADAISSEVAALTEGTVKAMFLSKCRSVAVVVLVVVGLGGGVIGAAASATTGPGGADRGAGPVRSAAARRQAKGPGEPAPRRPVPVRDLKVRDPLEGHTDSVTAVAFSPDGKTLASASRDATIKLWDVATGKERTALTGHTGSVVAVAFAPDGKTVASAGADKEIRLWDVATGKCTRTLSGHTEPVTSVAFGPNGKALASGSDDRTVRLWDPASGKATATLEGHPAGVECVAFAPDGKTVAAGGGKGTIQFWNVATGKGTMTVTDGECSVRSLAYSPDGKTVASGHARGTDALKLWEAATGKNVAVLDGHTSTAFLSYTPSGANLITVSGDMTLVCWNVATGRGDVSFRDVDSGTSVTVSPDGKHVATGGTFDKAVKVWDVEYADPPKK</sequence>
<keyword evidence="5" id="KW-1133">Transmembrane helix</keyword>
<feature type="region of interest" description="Disordered" evidence="4">
    <location>
        <begin position="290"/>
        <end position="330"/>
    </location>
</feature>
<evidence type="ECO:0000256" key="1">
    <source>
        <dbReference type="ARBA" id="ARBA00022574"/>
    </source>
</evidence>
<dbReference type="InterPro" id="IPR001680">
    <property type="entry name" value="WD40_rpt"/>
</dbReference>
<dbReference type="PROSITE" id="PS50294">
    <property type="entry name" value="WD_REPEATS_REGION"/>
    <property type="match status" value="4"/>
</dbReference>
<feature type="repeat" description="WD" evidence="3">
    <location>
        <begin position="338"/>
        <end position="379"/>
    </location>
</feature>
<dbReference type="RefSeq" id="WP_171471529.1">
    <property type="nucleotide sequence ID" value="NZ_CP053452.2"/>
</dbReference>
<keyword evidence="9" id="KW-1185">Reference proteome</keyword>
<dbReference type="SMART" id="SM00320">
    <property type="entry name" value="WD40"/>
    <property type="match status" value="7"/>
</dbReference>
<dbReference type="GO" id="GO:0006352">
    <property type="term" value="P:DNA-templated transcription initiation"/>
    <property type="evidence" value="ECO:0007669"/>
    <property type="project" value="InterPro"/>
</dbReference>
<evidence type="ECO:0000259" key="6">
    <source>
        <dbReference type="Pfam" id="PF04542"/>
    </source>
</evidence>
<dbReference type="SUPFAM" id="SSF50978">
    <property type="entry name" value="WD40 repeat-like"/>
    <property type="match status" value="1"/>
</dbReference>
<dbReference type="InterPro" id="IPR020472">
    <property type="entry name" value="WD40_PAC1"/>
</dbReference>
<feature type="domain" description="RNA polymerase sigma-70 region 2" evidence="6">
    <location>
        <begin position="43"/>
        <end position="109"/>
    </location>
</feature>
<protein>
    <submittedName>
        <fullName evidence="8">Uncharacterized protein</fullName>
    </submittedName>
</protein>
<feature type="domain" description="RNA polymerase sigma factor 70 region 4 type 2" evidence="7">
    <location>
        <begin position="144"/>
        <end position="195"/>
    </location>
</feature>
<keyword evidence="2" id="KW-0677">Repeat</keyword>
<dbReference type="InterPro" id="IPR013324">
    <property type="entry name" value="RNA_pol_sigma_r3/r4-like"/>
</dbReference>
<reference evidence="9" key="1">
    <citation type="submission" date="2020-05" db="EMBL/GenBank/DDBJ databases">
        <title>Frigoriglobus tundricola gen. nov., sp. nov., a psychrotolerant cellulolytic planctomycete of the family Gemmataceae with two divergent copies of 16S rRNA gene.</title>
        <authorList>
            <person name="Kulichevskaya I.S."/>
            <person name="Ivanova A.A."/>
            <person name="Naumoff D.G."/>
            <person name="Beletsky A.V."/>
            <person name="Rijpstra W.I.C."/>
            <person name="Sinninghe Damste J.S."/>
            <person name="Mardanov A.V."/>
            <person name="Ravin N.V."/>
            <person name="Dedysh S.N."/>
        </authorList>
    </citation>
    <scope>NUCLEOTIDE SEQUENCE [LARGE SCALE GENOMIC DNA]</scope>
    <source>
        <strain evidence="9">PL17</strain>
    </source>
</reference>
<keyword evidence="5" id="KW-0812">Transmembrane</keyword>
<feature type="repeat" description="WD" evidence="3">
    <location>
        <begin position="422"/>
        <end position="463"/>
    </location>
</feature>
<dbReference type="InterPro" id="IPR036322">
    <property type="entry name" value="WD40_repeat_dom_sf"/>
</dbReference>
<gene>
    <name evidence="8" type="ORF">FTUN_3374</name>
</gene>
<dbReference type="InterPro" id="IPR007627">
    <property type="entry name" value="RNA_pol_sigma70_r2"/>
</dbReference>
<dbReference type="SUPFAM" id="SSF88946">
    <property type="entry name" value="Sigma2 domain of RNA polymerase sigma factors"/>
    <property type="match status" value="1"/>
</dbReference>
<keyword evidence="5" id="KW-0472">Membrane</keyword>
<evidence type="ECO:0000256" key="4">
    <source>
        <dbReference type="SAM" id="MobiDB-lite"/>
    </source>
</evidence>
<dbReference type="Proteomes" id="UP000503447">
    <property type="component" value="Chromosome"/>
</dbReference>
<accession>A0A6M5YQX2</accession>
<dbReference type="GO" id="GO:0016987">
    <property type="term" value="F:sigma factor activity"/>
    <property type="evidence" value="ECO:0007669"/>
    <property type="project" value="InterPro"/>
</dbReference>
<dbReference type="GO" id="GO:0005829">
    <property type="term" value="C:cytosol"/>
    <property type="evidence" value="ECO:0007669"/>
    <property type="project" value="UniProtKB-ARBA"/>
</dbReference>
<dbReference type="Gene3D" id="1.10.1740.10">
    <property type="match status" value="1"/>
</dbReference>
<feature type="repeat" description="WD" evidence="3">
    <location>
        <begin position="464"/>
        <end position="505"/>
    </location>
</feature>
<evidence type="ECO:0000313" key="9">
    <source>
        <dbReference type="Proteomes" id="UP000503447"/>
    </source>
</evidence>
<evidence type="ECO:0000256" key="5">
    <source>
        <dbReference type="SAM" id="Phobius"/>
    </source>
</evidence>
<dbReference type="KEGG" id="ftj:FTUN_3374"/>
<dbReference type="PROSITE" id="PS00678">
    <property type="entry name" value="WD_REPEATS_1"/>
    <property type="match status" value="2"/>
</dbReference>
<dbReference type="PRINTS" id="PR00320">
    <property type="entry name" value="GPROTEINBRPT"/>
</dbReference>
<dbReference type="Gene3D" id="1.10.10.10">
    <property type="entry name" value="Winged helix-like DNA-binding domain superfamily/Winged helix DNA-binding domain"/>
    <property type="match status" value="1"/>
</dbReference>